<comment type="caution">
    <text evidence="1">The sequence shown here is derived from an EMBL/GenBank/DDBJ whole genome shotgun (WGS) entry which is preliminary data.</text>
</comment>
<feature type="non-terminal residue" evidence="1">
    <location>
        <position position="1"/>
    </location>
</feature>
<name>A0AAE4V057_9NOCA</name>
<evidence type="ECO:0000313" key="1">
    <source>
        <dbReference type="EMBL" id="MDV7265666.1"/>
    </source>
</evidence>
<dbReference type="AlphaFoldDB" id="A0AAE4V057"/>
<organism evidence="1 2">
    <name type="scientific">Rhodococcus oxybenzonivorans</name>
    <dbReference type="NCBI Taxonomy" id="1990687"/>
    <lineage>
        <taxon>Bacteria</taxon>
        <taxon>Bacillati</taxon>
        <taxon>Actinomycetota</taxon>
        <taxon>Actinomycetes</taxon>
        <taxon>Mycobacteriales</taxon>
        <taxon>Nocardiaceae</taxon>
        <taxon>Rhodococcus</taxon>
    </lineage>
</organism>
<sequence length="314" mass="34507">RLTMNLARDHGVDTASLVHALQNHDELTFELVHFATLHKDDEFVYGGEPIKGSHLGDRIRKDLCERLTGRWAPYNRTFTTNGIACTTASVITATLGIRDLDRMTADDVAMVERAHLLLAMYNALQPGVFALSGWDLCGLLPVPVDDVADLVREGDTRWINRGAHDLMGVNPEATRSESGIPRATSLYGTLPEQLRNPESFACKLSRIIEVRNRFGIATAVQIDVPTVSHKGLLVMVHQLADMSTQVTVLNFTSEEITATVQSQHLPAGASAYNLFTDELVGTVDELHSFPVTLHAYEGVPVILKGPRSDETLIM</sequence>
<dbReference type="EMBL" id="JAWLUP010000030">
    <property type="protein sequence ID" value="MDV7265666.1"/>
    <property type="molecule type" value="Genomic_DNA"/>
</dbReference>
<protein>
    <submittedName>
        <fullName evidence="1">Maltose alpha-D-glucosyltransferase</fullName>
    </submittedName>
</protein>
<accession>A0AAE4V057</accession>
<reference evidence="1" key="1">
    <citation type="submission" date="2023-10" db="EMBL/GenBank/DDBJ databases">
        <title>Development of a sustainable strategy for remediation of hydrocarbon-contaminated territories based on the waste exchange concept.</title>
        <authorList>
            <person name="Krivoruchko A."/>
        </authorList>
    </citation>
    <scope>NUCLEOTIDE SEQUENCE</scope>
    <source>
        <strain evidence="1">IEGM 68</strain>
    </source>
</reference>
<dbReference type="Proteomes" id="UP001185863">
    <property type="component" value="Unassembled WGS sequence"/>
</dbReference>
<evidence type="ECO:0000313" key="2">
    <source>
        <dbReference type="Proteomes" id="UP001185863"/>
    </source>
</evidence>
<proteinExistence type="predicted"/>
<gene>
    <name evidence="1" type="ORF">R4315_14095</name>
</gene>